<comment type="similarity">
    <text evidence="1">Belongs to the transposase IS21/IS408/IS1162 family.</text>
</comment>
<protein>
    <submittedName>
        <fullName evidence="4">Integrase core domain-containing protein</fullName>
    </submittedName>
</protein>
<dbReference type="PROSITE" id="PS50994">
    <property type="entry name" value="INTEGRASE"/>
    <property type="match status" value="1"/>
</dbReference>
<feature type="region of interest" description="Disordered" evidence="2">
    <location>
        <begin position="28"/>
        <end position="53"/>
    </location>
</feature>
<dbReference type="AlphaFoldDB" id="A0A450SGG4"/>
<dbReference type="InterPro" id="IPR012337">
    <property type="entry name" value="RNaseH-like_sf"/>
</dbReference>
<evidence type="ECO:0000313" key="4">
    <source>
        <dbReference type="EMBL" id="VFJ52090.1"/>
    </source>
</evidence>
<dbReference type="SUPFAM" id="SSF53098">
    <property type="entry name" value="Ribonuclease H-like"/>
    <property type="match status" value="1"/>
</dbReference>
<dbReference type="GO" id="GO:0015074">
    <property type="term" value="P:DNA integration"/>
    <property type="evidence" value="ECO:0007669"/>
    <property type="project" value="InterPro"/>
</dbReference>
<dbReference type="InterPro" id="IPR001584">
    <property type="entry name" value="Integrase_cat-core"/>
</dbReference>
<dbReference type="Pfam" id="PF22483">
    <property type="entry name" value="Mu-transpos_C_2"/>
    <property type="match status" value="1"/>
</dbReference>
<feature type="domain" description="Integrase catalytic" evidence="3">
    <location>
        <begin position="127"/>
        <end position="318"/>
    </location>
</feature>
<dbReference type="NCBIfam" id="NF033546">
    <property type="entry name" value="transpos_IS21"/>
    <property type="match status" value="1"/>
</dbReference>
<dbReference type="PANTHER" id="PTHR35004:SF7">
    <property type="entry name" value="INTEGRASE PROTEIN"/>
    <property type="match status" value="1"/>
</dbReference>
<accession>A0A450SGG4</accession>
<dbReference type="GO" id="GO:0003676">
    <property type="term" value="F:nucleic acid binding"/>
    <property type="evidence" value="ECO:0007669"/>
    <property type="project" value="InterPro"/>
</dbReference>
<sequence length="517" mass="58924">MGEEEVTVRDQQVNVYLSMRESGSRQVTAAAKAGFSERTGRRIEKGEHREDKKARHWRTRKDPFAEVWEQELEPLLKDYRKFSAVGLLRYLQKQYPCRYSDGQLRTLQRRIRQWRTLYEPKKAVVFRQEREIGRLGLSDFTQLKDVVITIRGKALSHRFYHFRLAFSGWHYVKVVLGPESHAALAEGLSEALKRLGGVPAEHRTDSLSCAYKNLTRDRIEDITLRYGALCRHYGMIPTRNNRGRSHENGAIESPHGHFKRSLREALAVRGSMDFDSLADYQRFIDDIVGDDNRRNFAAVRAERATLRPLPSDRMPGYTRLFVRVSTSATIRVARVLYSVPSHLIGERLRVHLHDSYLECRIGGTRVCNLPRVYPSRGKGNARSIDYHHLIGSLAEKPMAFYRSQLRDDILPNERWRAIWRALDAHLPPRQACRLMVGALKLAADHDCEQAPGLSPYPANSARRSIPLLELQTYFGASPGGCPPAMVGMHGSVGNDASSDTHRHRKPSLQEGATPCPT</sequence>
<feature type="compositionally biased region" description="Basic and acidic residues" evidence="2">
    <location>
        <begin position="38"/>
        <end position="53"/>
    </location>
</feature>
<evidence type="ECO:0000259" key="3">
    <source>
        <dbReference type="PROSITE" id="PS50994"/>
    </source>
</evidence>
<evidence type="ECO:0000256" key="2">
    <source>
        <dbReference type="SAM" id="MobiDB-lite"/>
    </source>
</evidence>
<proteinExistence type="inferred from homology"/>
<dbReference type="PANTHER" id="PTHR35004">
    <property type="entry name" value="TRANSPOSASE RV3428C-RELATED"/>
    <property type="match status" value="1"/>
</dbReference>
<dbReference type="InterPro" id="IPR036397">
    <property type="entry name" value="RNaseH_sf"/>
</dbReference>
<name>A0A450SGG4_9GAMM</name>
<evidence type="ECO:0000256" key="1">
    <source>
        <dbReference type="ARBA" id="ARBA00009277"/>
    </source>
</evidence>
<dbReference type="EMBL" id="CAADFD010000011">
    <property type="protein sequence ID" value="VFJ52090.1"/>
    <property type="molecule type" value="Genomic_DNA"/>
</dbReference>
<gene>
    <name evidence="4" type="ORF">BECKFW1821B_GA0114236_101125</name>
</gene>
<feature type="region of interest" description="Disordered" evidence="2">
    <location>
        <begin position="490"/>
        <end position="517"/>
    </location>
</feature>
<dbReference type="InterPro" id="IPR054353">
    <property type="entry name" value="IstA-like_C"/>
</dbReference>
<reference evidence="4" key="1">
    <citation type="submission" date="2019-02" db="EMBL/GenBank/DDBJ databases">
        <authorList>
            <person name="Gruber-Vodicka R. H."/>
            <person name="Seah K. B. B."/>
        </authorList>
    </citation>
    <scope>NUCLEOTIDE SEQUENCE</scope>
    <source>
        <strain evidence="4">BECK_BZ106</strain>
    </source>
</reference>
<organism evidence="4">
    <name type="scientific">Candidatus Kentrum sp. FW</name>
    <dbReference type="NCBI Taxonomy" id="2126338"/>
    <lineage>
        <taxon>Bacteria</taxon>
        <taxon>Pseudomonadati</taxon>
        <taxon>Pseudomonadota</taxon>
        <taxon>Gammaproteobacteria</taxon>
        <taxon>Candidatus Kentrum</taxon>
    </lineage>
</organism>
<dbReference type="Gene3D" id="3.30.420.10">
    <property type="entry name" value="Ribonuclease H-like superfamily/Ribonuclease H"/>
    <property type="match status" value="1"/>
</dbReference>